<organism evidence="2 3">
    <name type="scientific">Zygotorulaspora mrakii</name>
    <name type="common">Zygosaccharomyces mrakii</name>
    <dbReference type="NCBI Taxonomy" id="42260"/>
    <lineage>
        <taxon>Eukaryota</taxon>
        <taxon>Fungi</taxon>
        <taxon>Dikarya</taxon>
        <taxon>Ascomycota</taxon>
        <taxon>Saccharomycotina</taxon>
        <taxon>Saccharomycetes</taxon>
        <taxon>Saccharomycetales</taxon>
        <taxon>Saccharomycetaceae</taxon>
        <taxon>Zygotorulaspora</taxon>
    </lineage>
</organism>
<feature type="compositionally biased region" description="Basic and acidic residues" evidence="1">
    <location>
        <begin position="629"/>
        <end position="644"/>
    </location>
</feature>
<reference evidence="2 3" key="1">
    <citation type="submission" date="2020-07" db="EMBL/GenBank/DDBJ databases">
        <title>The yeast mating-type switching endonuclease HO is a domesticated member of an unorthodox homing genetic element family.</title>
        <authorList>
            <person name="Coughlan A.Y."/>
            <person name="Lombardi L."/>
            <person name="Braun-Galleani S."/>
            <person name="Martos A.R."/>
            <person name="Galeote V."/>
            <person name="Bigey F."/>
            <person name="Dequin S."/>
            <person name="Byrne K.P."/>
            <person name="Wolfe K.H."/>
        </authorList>
    </citation>
    <scope>NUCLEOTIDE SEQUENCE [LARGE SCALE GENOMIC DNA]</scope>
    <source>
        <strain evidence="2 3">NRRL Y-6702</strain>
    </source>
</reference>
<feature type="compositionally biased region" description="Polar residues" evidence="1">
    <location>
        <begin position="646"/>
        <end position="692"/>
    </location>
</feature>
<name>A0A7H9B8A0_ZYGMR</name>
<dbReference type="Proteomes" id="UP000509704">
    <property type="component" value="Chromosome 8"/>
</dbReference>
<evidence type="ECO:0000256" key="1">
    <source>
        <dbReference type="SAM" id="MobiDB-lite"/>
    </source>
</evidence>
<dbReference type="KEGG" id="zmk:HG535_0H02320"/>
<dbReference type="AlphaFoldDB" id="A0A7H9B8A0"/>
<accession>A0A7H9B8A0</accession>
<evidence type="ECO:0000313" key="2">
    <source>
        <dbReference type="EMBL" id="QLG74905.1"/>
    </source>
</evidence>
<keyword evidence="3" id="KW-1185">Reference proteome</keyword>
<feature type="compositionally biased region" description="Polar residues" evidence="1">
    <location>
        <begin position="438"/>
        <end position="456"/>
    </location>
</feature>
<feature type="compositionally biased region" description="Basic and acidic residues" evidence="1">
    <location>
        <begin position="586"/>
        <end position="598"/>
    </location>
</feature>
<feature type="compositionally biased region" description="Polar residues" evidence="1">
    <location>
        <begin position="468"/>
        <end position="478"/>
    </location>
</feature>
<sequence>MPLKYHDETLKNTYKHLKLYPKLASLKHGKRSFRDKQYAVINESFKPCVSFNTVPSYMDDGAEDDGLDFPGVQFPAEYTMEEYYDDESGYMSDNSEYYLRNNYVTDGRSRGMSPPPSSYRSKKQMLSSMFKIAENGKIVRVDYPSKPTILNDAIIINRAQPGWKKLWVERRNKINERVENKTEYFKYPDIMFPRQPALKTSFISEDGYTPVSKVQRRKEKILHKKVGNPNTPRTILCHISGRRHTWVALDWTIREFARDTDHIVVLANLPKYSTDKSRGRRSSATCTGSQNFKSDDMPRSISLDARSAQMSKKMNPYVEWTSGYQRDSIVEKLLNILSYIALIIPKRITIKVTVEIVIGKTEKIMVDAVNVYSPDICVSATLKWERTENLVVWKSNKLTDTLCTKFPVPVFVAPVKRMWEVETSLEKCFQPIIIGGSESASDSSPEETSATGQYSVLDNSETPSVISLTSNSGNLDSYTESDVSDSEGGSSIVSLKERLVLFSKKHRQDLTKSLREIDNAAHDTHLQKQSKSLNFIIESSLNFSSGIERISKNYSGQDETGLDRLKRVITGGTEIVSNHKKSMLDVDDVPKKSSDRKISSTKPRKGAIKFAPTVNPKDGNRALGKSKMKQPESGRESFIKRDLSPLRQSTSITVASGSGETQNTNSNSIRKVRSSNSLYSTKSNDSVVSNGSAKKKSGGFLSIFRSGRSRSTSRRNSSGSESDRASMGSDSSRKTRSRLFGFS</sequence>
<gene>
    <name evidence="2" type="ORF">HG535_0H02320</name>
</gene>
<dbReference type="OrthoDB" id="843225at2759"/>
<dbReference type="EMBL" id="CP058611">
    <property type="protein sequence ID" value="QLG74905.1"/>
    <property type="molecule type" value="Genomic_DNA"/>
</dbReference>
<feature type="region of interest" description="Disordered" evidence="1">
    <location>
        <begin position="468"/>
        <end position="489"/>
    </location>
</feature>
<dbReference type="RefSeq" id="XP_037146630.1">
    <property type="nucleotide sequence ID" value="XM_037290735.1"/>
</dbReference>
<feature type="region of interest" description="Disordered" evidence="1">
    <location>
        <begin position="586"/>
        <end position="743"/>
    </location>
</feature>
<proteinExistence type="predicted"/>
<protein>
    <submittedName>
        <fullName evidence="2">Uncharacterized protein</fullName>
    </submittedName>
</protein>
<feature type="region of interest" description="Disordered" evidence="1">
    <location>
        <begin position="437"/>
        <end position="456"/>
    </location>
</feature>
<evidence type="ECO:0000313" key="3">
    <source>
        <dbReference type="Proteomes" id="UP000509704"/>
    </source>
</evidence>
<dbReference type="GeneID" id="59238708"/>